<dbReference type="OrthoDB" id="79681at2759"/>
<organism evidence="2 3">
    <name type="scientific">Saprolegnia parasitica (strain CBS 223.65)</name>
    <dbReference type="NCBI Taxonomy" id="695850"/>
    <lineage>
        <taxon>Eukaryota</taxon>
        <taxon>Sar</taxon>
        <taxon>Stramenopiles</taxon>
        <taxon>Oomycota</taxon>
        <taxon>Saprolegniomycetes</taxon>
        <taxon>Saprolegniales</taxon>
        <taxon>Saprolegniaceae</taxon>
        <taxon>Saprolegnia</taxon>
    </lineage>
</organism>
<accession>A0A067CLK0</accession>
<dbReference type="CDD" id="cd15489">
    <property type="entry name" value="PHD_SF"/>
    <property type="match status" value="1"/>
</dbReference>
<keyword evidence="3" id="KW-1185">Reference proteome</keyword>
<dbReference type="SUPFAM" id="SSF57903">
    <property type="entry name" value="FYVE/PHD zinc finger"/>
    <property type="match status" value="1"/>
</dbReference>
<evidence type="ECO:0000256" key="1">
    <source>
        <dbReference type="SAM" id="MobiDB-lite"/>
    </source>
</evidence>
<feature type="compositionally biased region" description="Acidic residues" evidence="1">
    <location>
        <begin position="280"/>
        <end position="289"/>
    </location>
</feature>
<feature type="region of interest" description="Disordered" evidence="1">
    <location>
        <begin position="546"/>
        <end position="596"/>
    </location>
</feature>
<dbReference type="RefSeq" id="XP_012197990.1">
    <property type="nucleotide sequence ID" value="XM_012342600.1"/>
</dbReference>
<dbReference type="VEuPathDB" id="FungiDB:SPRG_04010"/>
<feature type="region of interest" description="Disordered" evidence="1">
    <location>
        <begin position="108"/>
        <end position="153"/>
    </location>
</feature>
<feature type="region of interest" description="Disordered" evidence="1">
    <location>
        <begin position="1"/>
        <end position="72"/>
    </location>
</feature>
<sequence length="596" mass="65412">MGRRGRMNDRCAKPPTDVVDLVSSSDDEDDSVVRRPASRPSPSPRAPPASRPAPPPQQAPSPPALSMQRSTPPIFFEWTPALRDDLSRPLMSRCYDALVYDSSDFEKPLRTASPDVEKHSAKRPLRTSDGPTAMDGNPAKRQRDDDGAPAASNCAVLPPPMHTSASSGVAAAALEHKPAPLAPGTPAAPHVVTVKRKKPALPTSAIVSSPVTKPRRALPPPPPVGECSRKVLLFFQNLKSSDKHDVDISGPPDNDVTVVSDDDEEIRTKLQKVVDLTVESNDDDDDDSSSSDGYEAYDMAMYMSSSDDDDDDDPAFTDSPKTKKKQRQPKKRVDGVCFLCNEPADSVKPGVYCDGCDRVYHTACAIEYGQEAVCWECEEREYIDDEELSDSERDRTHAVLHGIREVKKEPTADEAGRPRVDGWREFLDENTAVYDADFKRSTREIENRTGFATTLEADLQKVFRHFADQQMKAEALEAKQLAARDASTVDEPPRCVAPRTTVATLFPANDDDDMHVPPAAPILKMTIVNGLSKLVERAEADLRNARLKASDKRPAAPRVFAGRHGDGSNAHPITLSSDSSDNDDVGTPRRQRHRRK</sequence>
<dbReference type="AlphaFoldDB" id="A0A067CLK0"/>
<dbReference type="PANTHER" id="PTHR48125:SF10">
    <property type="entry name" value="OS12G0136300 PROTEIN"/>
    <property type="match status" value="1"/>
</dbReference>
<dbReference type="KEGG" id="spar:SPRG_04010"/>
<dbReference type="EMBL" id="KK583198">
    <property type="protein sequence ID" value="KDO31393.1"/>
    <property type="molecule type" value="Genomic_DNA"/>
</dbReference>
<feature type="compositionally biased region" description="Acidic residues" evidence="1">
    <location>
        <begin position="306"/>
        <end position="315"/>
    </location>
</feature>
<reference evidence="2 3" key="1">
    <citation type="journal article" date="2013" name="PLoS Genet.">
        <title>Distinctive expansion of potential virulence genes in the genome of the oomycete fish pathogen Saprolegnia parasitica.</title>
        <authorList>
            <person name="Jiang R.H."/>
            <person name="de Bruijn I."/>
            <person name="Haas B.J."/>
            <person name="Belmonte R."/>
            <person name="Lobach L."/>
            <person name="Christie J."/>
            <person name="van den Ackerveken G."/>
            <person name="Bottin A."/>
            <person name="Bulone V."/>
            <person name="Diaz-Moreno S.M."/>
            <person name="Dumas B."/>
            <person name="Fan L."/>
            <person name="Gaulin E."/>
            <person name="Govers F."/>
            <person name="Grenville-Briggs L.J."/>
            <person name="Horner N.R."/>
            <person name="Levin J.Z."/>
            <person name="Mammella M."/>
            <person name="Meijer H.J."/>
            <person name="Morris P."/>
            <person name="Nusbaum C."/>
            <person name="Oome S."/>
            <person name="Phillips A.J."/>
            <person name="van Rooyen D."/>
            <person name="Rzeszutek E."/>
            <person name="Saraiva M."/>
            <person name="Secombes C.J."/>
            <person name="Seidl M.F."/>
            <person name="Snel B."/>
            <person name="Stassen J.H."/>
            <person name="Sykes S."/>
            <person name="Tripathy S."/>
            <person name="van den Berg H."/>
            <person name="Vega-Arreguin J.C."/>
            <person name="Wawra S."/>
            <person name="Young S.K."/>
            <person name="Zeng Q."/>
            <person name="Dieguez-Uribeondo J."/>
            <person name="Russ C."/>
            <person name="Tyler B.M."/>
            <person name="van West P."/>
        </authorList>
    </citation>
    <scope>NUCLEOTIDE SEQUENCE [LARGE SCALE GENOMIC DNA]</scope>
    <source>
        <strain evidence="2 3">CBS 223.65</strain>
    </source>
</reference>
<feature type="compositionally biased region" description="Low complexity" evidence="1">
    <location>
        <begin position="290"/>
        <end position="305"/>
    </location>
</feature>
<evidence type="ECO:0000313" key="2">
    <source>
        <dbReference type="EMBL" id="KDO31393.1"/>
    </source>
</evidence>
<feature type="compositionally biased region" description="Pro residues" evidence="1">
    <location>
        <begin position="39"/>
        <end position="63"/>
    </location>
</feature>
<feature type="compositionally biased region" description="Basic and acidic residues" evidence="1">
    <location>
        <begin position="108"/>
        <end position="119"/>
    </location>
</feature>
<dbReference type="InterPro" id="IPR013083">
    <property type="entry name" value="Znf_RING/FYVE/PHD"/>
</dbReference>
<proteinExistence type="predicted"/>
<dbReference type="PANTHER" id="PTHR48125">
    <property type="entry name" value="LP07818P1"/>
    <property type="match status" value="1"/>
</dbReference>
<feature type="compositionally biased region" description="Basic and acidic residues" evidence="1">
    <location>
        <begin position="1"/>
        <end position="12"/>
    </location>
</feature>
<gene>
    <name evidence="2" type="ORF">SPRG_04010</name>
</gene>
<protein>
    <recommendedName>
        <fullName evidence="4">PHD-type domain-containing protein</fullName>
    </recommendedName>
</protein>
<name>A0A067CLK0_SAPPC</name>
<evidence type="ECO:0000313" key="3">
    <source>
        <dbReference type="Proteomes" id="UP000030745"/>
    </source>
</evidence>
<dbReference type="Gene3D" id="3.30.40.10">
    <property type="entry name" value="Zinc/RING finger domain, C3HC4 (zinc finger)"/>
    <property type="match status" value="1"/>
</dbReference>
<feature type="region of interest" description="Disordered" evidence="1">
    <location>
        <begin position="242"/>
        <end position="328"/>
    </location>
</feature>
<evidence type="ECO:0008006" key="4">
    <source>
        <dbReference type="Google" id="ProtNLM"/>
    </source>
</evidence>
<dbReference type="GeneID" id="24126483"/>
<dbReference type="InterPro" id="IPR011011">
    <property type="entry name" value="Znf_FYVE_PHD"/>
</dbReference>
<dbReference type="Proteomes" id="UP000030745">
    <property type="component" value="Unassembled WGS sequence"/>
</dbReference>